<evidence type="ECO:0000313" key="3">
    <source>
        <dbReference type="Proteomes" id="UP000886786"/>
    </source>
</evidence>
<dbReference type="EMBL" id="DVFV01000073">
    <property type="protein sequence ID" value="HIQ90796.1"/>
    <property type="molecule type" value="Genomic_DNA"/>
</dbReference>
<organism evidence="2 3">
    <name type="scientific">Candidatus Coprosoma intestinipullorum</name>
    <dbReference type="NCBI Taxonomy" id="2840752"/>
    <lineage>
        <taxon>Bacteria</taxon>
        <taxon>Bacillati</taxon>
        <taxon>Bacillota</taxon>
        <taxon>Bacillota incertae sedis</taxon>
        <taxon>Candidatus Coprosoma</taxon>
    </lineage>
</organism>
<keyword evidence="1" id="KW-0472">Membrane</keyword>
<gene>
    <name evidence="2" type="ORF">IAB27_04145</name>
</gene>
<feature type="transmembrane region" description="Helical" evidence="1">
    <location>
        <begin position="68"/>
        <end position="89"/>
    </location>
</feature>
<feature type="transmembrane region" description="Helical" evidence="1">
    <location>
        <begin position="6"/>
        <end position="29"/>
    </location>
</feature>
<keyword evidence="1" id="KW-0812">Transmembrane</keyword>
<dbReference type="Pfam" id="PF06541">
    <property type="entry name" value="ABC_trans_CmpB"/>
    <property type="match status" value="1"/>
</dbReference>
<reference evidence="2" key="1">
    <citation type="submission" date="2020-10" db="EMBL/GenBank/DDBJ databases">
        <authorList>
            <person name="Gilroy R."/>
        </authorList>
    </citation>
    <scope>NUCLEOTIDE SEQUENCE</scope>
    <source>
        <strain evidence="2">CHK147-3167</strain>
    </source>
</reference>
<comment type="caution">
    <text evidence="2">The sequence shown here is derived from an EMBL/GenBank/DDBJ whole genome shotgun (WGS) entry which is preliminary data.</text>
</comment>
<name>A0A9D1CZV8_9FIRM</name>
<feature type="transmembrane region" description="Helical" evidence="1">
    <location>
        <begin position="110"/>
        <end position="135"/>
    </location>
</feature>
<dbReference type="InterPro" id="IPR010540">
    <property type="entry name" value="CmpB_TMEM229"/>
</dbReference>
<evidence type="ECO:0000313" key="2">
    <source>
        <dbReference type="EMBL" id="HIQ90796.1"/>
    </source>
</evidence>
<evidence type="ECO:0000256" key="1">
    <source>
        <dbReference type="SAM" id="Phobius"/>
    </source>
</evidence>
<reference evidence="2" key="2">
    <citation type="journal article" date="2021" name="PeerJ">
        <title>Extensive microbial diversity within the chicken gut microbiome revealed by metagenomics and culture.</title>
        <authorList>
            <person name="Gilroy R."/>
            <person name="Ravi A."/>
            <person name="Getino M."/>
            <person name="Pursley I."/>
            <person name="Horton D.L."/>
            <person name="Alikhan N.F."/>
            <person name="Baker D."/>
            <person name="Gharbi K."/>
            <person name="Hall N."/>
            <person name="Watson M."/>
            <person name="Adriaenssens E.M."/>
            <person name="Foster-Nyarko E."/>
            <person name="Jarju S."/>
            <person name="Secka A."/>
            <person name="Antonio M."/>
            <person name="Oren A."/>
            <person name="Chaudhuri R.R."/>
            <person name="La Ragione R."/>
            <person name="Hildebrand F."/>
            <person name="Pallen M.J."/>
        </authorList>
    </citation>
    <scope>NUCLEOTIDE SEQUENCE</scope>
    <source>
        <strain evidence="2">CHK147-3167</strain>
    </source>
</reference>
<protein>
    <submittedName>
        <fullName evidence="2">ABC transporter permease</fullName>
    </submittedName>
</protein>
<dbReference type="Proteomes" id="UP000886786">
    <property type="component" value="Unassembled WGS sequence"/>
</dbReference>
<proteinExistence type="predicted"/>
<sequence>MNDFFYTFTIWFLLFIIYSFIGWVFEVVLTLVKTGKFVNRGFLIGPVIPIWGAGCLLITLFLKDQSVLRLIIFSGTIGAILEYVVNYLMEKLFKARWWDYSHLPFNINGRIWLGSVLLFGFGGLFVVKFISPWIFKILHLFDLTMLYAISGILFGVLLADIIISTGIIKNLKLSAEAMQQDYTVEITRKVKKVLEGKSNEFKRLLKAFPNVKFYRKK</sequence>
<keyword evidence="1" id="KW-1133">Transmembrane helix</keyword>
<feature type="transmembrane region" description="Helical" evidence="1">
    <location>
        <begin position="41"/>
        <end position="62"/>
    </location>
</feature>
<accession>A0A9D1CZV8</accession>
<feature type="transmembrane region" description="Helical" evidence="1">
    <location>
        <begin position="147"/>
        <end position="168"/>
    </location>
</feature>
<dbReference type="AlphaFoldDB" id="A0A9D1CZV8"/>